<dbReference type="EMBL" id="KE524973">
    <property type="protein sequence ID" value="KFB38774.1"/>
    <property type="molecule type" value="Genomic_DNA"/>
</dbReference>
<reference evidence="3" key="2">
    <citation type="submission" date="2020-05" db="UniProtKB">
        <authorList>
            <consortium name="EnsemblMetazoa"/>
        </authorList>
    </citation>
    <scope>IDENTIFICATION</scope>
</reference>
<gene>
    <name evidence="2" type="ORF">ZHAS_00006183</name>
</gene>
<feature type="region of interest" description="Disordered" evidence="1">
    <location>
        <begin position="1"/>
        <end position="27"/>
    </location>
</feature>
<dbReference type="AlphaFoldDB" id="A0A084VLD0"/>
<keyword evidence="4" id="KW-1185">Reference proteome</keyword>
<sequence>MPVGDRTSVSVLPDRRRSPSMDGSNGCHWSGISDPYVVCGPCGGLWYQQ</sequence>
<evidence type="ECO:0000256" key="1">
    <source>
        <dbReference type="SAM" id="MobiDB-lite"/>
    </source>
</evidence>
<dbReference type="EMBL" id="ATLV01014451">
    <property type="status" value="NOT_ANNOTATED_CDS"/>
    <property type="molecule type" value="Genomic_DNA"/>
</dbReference>
<evidence type="ECO:0000313" key="3">
    <source>
        <dbReference type="EnsemblMetazoa" id="ASIC006183-PA"/>
    </source>
</evidence>
<proteinExistence type="predicted"/>
<protein>
    <submittedName>
        <fullName evidence="2 3">Uncharacterized protein</fullName>
    </submittedName>
</protein>
<organism evidence="2">
    <name type="scientific">Anopheles sinensis</name>
    <name type="common">Mosquito</name>
    <dbReference type="NCBI Taxonomy" id="74873"/>
    <lineage>
        <taxon>Eukaryota</taxon>
        <taxon>Metazoa</taxon>
        <taxon>Ecdysozoa</taxon>
        <taxon>Arthropoda</taxon>
        <taxon>Hexapoda</taxon>
        <taxon>Insecta</taxon>
        <taxon>Pterygota</taxon>
        <taxon>Neoptera</taxon>
        <taxon>Endopterygota</taxon>
        <taxon>Diptera</taxon>
        <taxon>Nematocera</taxon>
        <taxon>Culicoidea</taxon>
        <taxon>Culicidae</taxon>
        <taxon>Anophelinae</taxon>
        <taxon>Anopheles</taxon>
    </lineage>
</organism>
<name>A0A084VLD0_ANOSI</name>
<evidence type="ECO:0000313" key="2">
    <source>
        <dbReference type="EMBL" id="KFB38774.1"/>
    </source>
</evidence>
<dbReference type="EnsemblMetazoa" id="ASIC006183-RA">
    <property type="protein sequence ID" value="ASIC006183-PA"/>
    <property type="gene ID" value="ASIC006183"/>
</dbReference>
<evidence type="ECO:0000313" key="4">
    <source>
        <dbReference type="Proteomes" id="UP000030765"/>
    </source>
</evidence>
<dbReference type="Proteomes" id="UP000030765">
    <property type="component" value="Unassembled WGS sequence"/>
</dbReference>
<dbReference type="VEuPathDB" id="VectorBase:ASIC006183"/>
<reference evidence="2 4" key="1">
    <citation type="journal article" date="2014" name="BMC Genomics">
        <title>Genome sequence of Anopheles sinensis provides insight into genetics basis of mosquito competence for malaria parasites.</title>
        <authorList>
            <person name="Zhou D."/>
            <person name="Zhang D."/>
            <person name="Ding G."/>
            <person name="Shi L."/>
            <person name="Hou Q."/>
            <person name="Ye Y."/>
            <person name="Xu Y."/>
            <person name="Zhou H."/>
            <person name="Xiong C."/>
            <person name="Li S."/>
            <person name="Yu J."/>
            <person name="Hong S."/>
            <person name="Yu X."/>
            <person name="Zou P."/>
            <person name="Chen C."/>
            <person name="Chang X."/>
            <person name="Wang W."/>
            <person name="Lv Y."/>
            <person name="Sun Y."/>
            <person name="Ma L."/>
            <person name="Shen B."/>
            <person name="Zhu C."/>
        </authorList>
    </citation>
    <scope>NUCLEOTIDE SEQUENCE [LARGE SCALE GENOMIC DNA]</scope>
</reference>
<accession>A0A084VLD0</accession>